<dbReference type="InterPro" id="IPR045851">
    <property type="entry name" value="AMP-bd_C_sf"/>
</dbReference>
<dbReference type="FunFam" id="3.40.50.12780:FF:000012">
    <property type="entry name" value="Non-ribosomal peptide synthetase"/>
    <property type="match status" value="2"/>
</dbReference>
<dbReference type="NCBIfam" id="NF003417">
    <property type="entry name" value="PRK04813.1"/>
    <property type="match status" value="4"/>
</dbReference>
<dbReference type="Gene3D" id="2.30.38.10">
    <property type="entry name" value="Luciferase, Domain 3"/>
    <property type="match status" value="4"/>
</dbReference>
<dbReference type="PANTHER" id="PTHR45527:SF1">
    <property type="entry name" value="FATTY ACID SYNTHASE"/>
    <property type="match status" value="1"/>
</dbReference>
<dbReference type="SMART" id="SM00823">
    <property type="entry name" value="PKS_PP"/>
    <property type="match status" value="4"/>
</dbReference>
<dbReference type="Gene3D" id="3.40.50.980">
    <property type="match status" value="8"/>
</dbReference>
<organism evidence="6">
    <name type="scientific">Rhodococcus sp. D-6</name>
    <dbReference type="NCBI Taxonomy" id="1387842"/>
    <lineage>
        <taxon>Bacteria</taxon>
        <taxon>Bacillati</taxon>
        <taxon>Actinomycetota</taxon>
        <taxon>Actinomycetes</taxon>
        <taxon>Mycobacteriales</taxon>
        <taxon>Nocardiaceae</taxon>
        <taxon>Rhodococcus</taxon>
    </lineage>
</organism>
<sequence length="4068" mass="438038">MSEALRKVGEQGAEGNGGASGDARPAAAERRRPRRRPERRGARAALLPQLIAAAVERDPSATAVVEDDRSLTYAELDEASSRLARYLIGLGVGPEDVVALAIARSIDSVLATWAVAKTGAAFVPVDPNYPADRVEHMTVDSGAALGLTLAENEPALPSATRWIALDDPAIAQQLAALPSEPVSFDERVRTLRVENTAYIIYTSGSTGRPKGVVVTHSGLGNFCTEQVERYALTSDSRTLHFASPSFDASILELLLAIGASSTMVIAPTSVYGGEEFAELVVQQQVTHAFVTPAALASVDPTGLGVLDCIVVGGEACPPDLVERWAPGRRFFNGYGPTETTIMTNISDPLAPGEQITIGAPIRNTTAHVLDTRLHAVPAGVTGELYLSGPGVARGYHRRPELTAARFVAAPGGTRMYRSGDLVRGPRDAASPIVYIGRNDFQVKVRGFRIELGEIDAVLASSPAVDFAATLARTGPSGQAQLVAYVHAAPDATVDLQELSALAAERLPAHMVPSAIVPIDEIPLSPTGKLDRDALPDPGPIVTEFRAPETGTEIDIAAVFADVLGLDSTRVGLDDDFFDLGGNSLIATRVAARLSERLGVRVPARLLFEGSTVAALAVMVEPLAGDDRAPLVAQERPERVPLSLAQQRMWFLNRFEPESAVNNIPGAIRLTGVLDVEALRSAVVDVLGRHESLRTIYPDVDGVGYQQVLPVDEVVPDLTPVPVAESDLIARATEIVGTGFDVTTQVPFRARLFAVTETGTAAEHVLVLVVHHIASDGFSMGPLTRDVVTAYAARVSGDAPQWEPLPVQYADFAIWQREVLGSEDDPESIISSQVAFWRETLAGLPEQLDLPADRPRPAVASYRGASHRFVLDSELRSAVRDLARRTSTTEFMVVHAALAVLLARLSGTDDIAIGTPVAGRGDAALDDLVGMFVNTLVLRTRVEGGESFEQVLGRVRGADLEAFGHADLPFERLVEIIDPERSTARHPLFQVLLAFQNLDAGSLELPGLTVSALDVDVALAKFDLQVTVSDDATAEGYLVELTYATDLFDARTMESFAERLARILTAVVTEPALPVGDVALLDDAERTDVLATWNATEHALGDAGTLVDLFAEQVRRSPDAVAVEFEGETLTYGEFSERVNRLARHLISLGVGPDARVGLAMRRSLDLLVGMYAVVTAGGAYVPIDPDQPEDRNGYILDIAAPVVVLTTERDGFSVPATASVPSLAIDTLDLSATPAEPVTDADRVAPLRPSNTAYSIFTSGSTGRPKGVAVAHASVVNQIRWITTEYGIGPDDVVLQKTPFTFDVSVWELFGTLAVGARMVIAVPDGHRDPAYLGTVIRERAVTATSFVPSMLAVFAASVSPDDCASLRTVLVAGEAFPLSVAEQFSRSSDAELHNLYGPTEATVHATARPVAGTTGGSVAMGAPVWNTRAYVLDSRLSPVPAGVVGELYLAGVQVARGYVGRPDLTAERFVASPFGEGERLYRTGDLVRWSNDRSGDLEYLGRTDFQVKLRGLRIELGEIETALLDHTGVSQAAAQVRRDQLVAYVVPAPNTTFDRDAAQAALSAVLPAYMVPSQFVVLDEMPLGSSGKVDRKALPDPVFEARGFRAPTTPVEEVVAGVFADVLGVDRVGLDDDFFALGGNSLIATQVVARLGSELGTVVPVRVLFEAPGVAALAARVEQSEAQGRTPLVAQERPERVPLSLAQQRMWFLNRFDTESSVNNIPVAVRLTGALDLDALRAAVQDLLARHEVLRTVYPEVDGRPYQLILPVAEAAPDIDVESATEDDLLQKVTAVVSRGFDVTTEIPLRARLFELSERDHVLVFVVHHISADGWSISPLTRDVMTAYMSRAEGQVPGWAPLPVQYADFAIWQRDVLGDEDDAASLLAAQADFWKRTLAGLPDELNLPMDRPRPAVQSFAGGMVGFTIDADTHRGLAALARRTGTTMFMVVHTALAVFLARMADTDDVAIGTPIAGRGEAEVDDLIGMFVNTLVLRSRVDTGEGFSDLLARVREADLEAFAHADIPFERLVEIIDPERSTARHPLFQVVLSFQNFREAALELPGLTVSGVPFDVDTAKFDLSLILREQYDEEGEPAGIGAEFSYATALFDRRTVEEFARRFSMLLTGALDTPEAPVGDLAILDVDEFDRLIHVRGGHVTTGGSFSDILTRGGAMDPDAVAVRYEGRSITYRELDETSSRLARLLIERGAGPENFVAVSFPRSYEMVLSVWAIAKTGAAHLPVDPTYPDDRVRYMLDDSGATLGITSSEFVGGLPDDAEWLLIDDPAFAADVESRSAAPITDADRVRPIRVHHPAYLIYTSGSTGKPKGVVVTHAGLGGVVDTAADLYHLRAGHRSLHICSPSFDPSVLEWTATFSSGATLVIVPAGIIGGPDLAELLRAEGVTHVTITPAVLGTMDPTGLDSVETICVGGDVTTPELLAQWAAGRRYFNGYGPTEATIMTTFGRLQPGRPITIGSPTHGVSALVLDSRLRPVAAGMAGELYVAGRALARGYHRRNALTAERFVPNPYGEPGDRMYRTGDVVRWRPVEDRLEIEFVGRSDFQVKVRGFRIELGEIDAVLSAHESVNWATTVGRSTPSGATVLASYVLPVRGRTIDTAELTEFVSRSLPPHMVPSAIVVLDEVPLTPVGKLDRDALPEPVIEEREYRAPATPYEEIVARTYAEVLGVPRAGVDDDFFTLGGNSLIATRVAARISKALGVRVTVRELFESSTVAGLAAVVESLAGGDRIPLVPGPRPETIPLSFAQQRMWFLNRFDSASAANNIPVALRLRGTLDADALGAAVADLVERHEPLRTIYPDRDGVGSQLVLPVSKAIPVLRVEEVQSSEIESRVIHAVMTGFDITVEVPWRLELLRTGDEYVLIIVVHHIAADGASMEPFVRDLVTAYLARRAGAVPGWEPLAVQYADFTLWQRSVLGDEDDPDSTISKDIAYWTSVLADLPDRLELPTDRPRPAGASGRGAVVEFEIDPALHEAVVELGRAAGCSPFMVFHAAFAVLLSRISGANDIAIGTPVAGRGEQALDDLIGMFVNTLVLRTTVTPERTFADVLREVRASDIDAFAHADLPFERLVEVLDPVRSAGHHPLFQVALFFQNMERPDLALPGLDVEPVDLGGSIAKFDLQLTVGPREVEGRPAGMDAQFTYATDLFDETTVRSLAARLVTVLESLTGDVEMVVGDVDLLAAPERHALTVEVNATERPVDAQTLLSRYRAQVASTPDSTAVVFGDDALTYTEFDARVNRLARHLISVGVGPESLVALGIRRSIDLVAAMYAVVTAGGAYVPLDPDHPADRISHILDTARPVCVLSTTADAGDLPAGVETILVDDPALPDHPAEPVREDELRGTVQAASPAYVIFTSGSTGRPKGVSVPHEAIVNQLEWMAAEYDISPGDVYLQKTATTFDVSLWGYFLPLRTGGTLVVATHDGHRDPAYVADAIVRYGVTLTDFVPSMLTVFAAHAPAGSCAGLRHVFVIGEALPPETVTAFRRLGDAAVHNLYGPTEAAVSATYWGAEDGDHSVPIGVPEANVQVYVLDSRLRPTPVGTPGELYLGGVQLARGYEKRPDLTSDRFVASPLGVRGSRMYRTGDLVRWRRIADGALVLDYLGRTDFQVKFRGQRIELGEIETALLGCAEVSQAVALVVPTPTGEQLVAYVVPAPGHTVDKAVLLDAVRSVLPSYMVPSAVVVLDAFPLNTSGKLDRKALPEPVFEVREFRAPRSPIEEIVANVYAEVLGVPRVGVDDDFFELGGNSLIATRVVSRLREKIGVEVRVQWLFAETTVEALAQRIAFDLDSGEAFDPSDDNSMQILLPLRTRGSGKALFCVHPLYGLAWTYSGLTHFVRDRPVYGVQSRILSEDGYRPKSLAEMTARYVEEIRIVQPEGPYHLMGWSLGGVLAHEMAVRLQGENEQVGSLTMLDSRLNLKVGDFRDTIRDELAQIGVVLEDGDNVMALSDEHLEKLWEMIPQEMFALSPERFRDLYEGALHSAELIASHTPGVFEGDLLYFTAADHSPNQDDVEQQWSHLVTGSIKDVPVGCVHGAMMTPESLAAIGPVLDEYLRRKQM</sequence>
<dbReference type="Gene3D" id="1.10.1200.10">
    <property type="entry name" value="ACP-like"/>
    <property type="match status" value="3"/>
</dbReference>
<dbReference type="GO" id="GO:0044550">
    <property type="term" value="P:secondary metabolite biosynthetic process"/>
    <property type="evidence" value="ECO:0007669"/>
    <property type="project" value="TreeGrafter"/>
</dbReference>
<dbReference type="GO" id="GO:0043041">
    <property type="term" value="P:amino acid activation for nonribosomal peptide biosynthetic process"/>
    <property type="evidence" value="ECO:0007669"/>
    <property type="project" value="TreeGrafter"/>
</dbReference>
<dbReference type="GO" id="GO:0008610">
    <property type="term" value="P:lipid biosynthetic process"/>
    <property type="evidence" value="ECO:0007669"/>
    <property type="project" value="UniProtKB-ARBA"/>
</dbReference>
<dbReference type="SUPFAM" id="SSF52777">
    <property type="entry name" value="CoA-dependent acyltransferases"/>
    <property type="match status" value="6"/>
</dbReference>
<dbReference type="PANTHER" id="PTHR45527">
    <property type="entry name" value="NONRIBOSOMAL PEPTIDE SYNTHETASE"/>
    <property type="match status" value="1"/>
</dbReference>
<dbReference type="Gene3D" id="3.30.559.10">
    <property type="entry name" value="Chloramphenicol acetyltransferase-like domain"/>
    <property type="match status" value="3"/>
</dbReference>
<feature type="domain" description="Carrier" evidence="5">
    <location>
        <begin position="3723"/>
        <end position="3798"/>
    </location>
</feature>
<evidence type="ECO:0000259" key="5">
    <source>
        <dbReference type="PROSITE" id="PS50075"/>
    </source>
</evidence>
<gene>
    <name evidence="6" type="ORF">RBB84_13360</name>
</gene>
<dbReference type="InterPro" id="IPR006162">
    <property type="entry name" value="Ppantetheine_attach_site"/>
</dbReference>
<dbReference type="Pfam" id="PF00550">
    <property type="entry name" value="PP-binding"/>
    <property type="match status" value="4"/>
</dbReference>
<dbReference type="FunFam" id="2.30.38.10:FF:000001">
    <property type="entry name" value="Non-ribosomal peptide synthetase PvdI"/>
    <property type="match status" value="1"/>
</dbReference>
<dbReference type="GO" id="GO:0031177">
    <property type="term" value="F:phosphopantetheine binding"/>
    <property type="evidence" value="ECO:0007669"/>
    <property type="project" value="InterPro"/>
</dbReference>
<dbReference type="SUPFAM" id="SSF56801">
    <property type="entry name" value="Acetyl-CoA synthetase-like"/>
    <property type="match status" value="4"/>
</dbReference>
<dbReference type="SUPFAM" id="SSF47336">
    <property type="entry name" value="ACP-like"/>
    <property type="match status" value="4"/>
</dbReference>
<dbReference type="InterPro" id="IPR025110">
    <property type="entry name" value="AMP-bd_C"/>
</dbReference>
<dbReference type="CDD" id="cd17646">
    <property type="entry name" value="A_NRPS_AB3403-like"/>
    <property type="match status" value="2"/>
</dbReference>
<dbReference type="EMBL" id="CP132970">
    <property type="protein sequence ID" value="XBW02328.1"/>
    <property type="molecule type" value="Genomic_DNA"/>
</dbReference>
<dbReference type="Pfam" id="PF00975">
    <property type="entry name" value="Thioesterase"/>
    <property type="match status" value="1"/>
</dbReference>
<dbReference type="FunFam" id="1.10.1200.10:FF:000005">
    <property type="entry name" value="Nonribosomal peptide synthetase 1"/>
    <property type="match status" value="1"/>
</dbReference>
<dbReference type="FunFam" id="3.40.50.980:FF:000001">
    <property type="entry name" value="Non-ribosomal peptide synthetase"/>
    <property type="match status" value="3"/>
</dbReference>
<reference evidence="6" key="1">
    <citation type="submission" date="2023-08" db="EMBL/GenBank/DDBJ databases">
        <title>The novel hydrolase IpcH responsible for the initial isoprocarb degradation step in Rhodococcus sp. D-6.</title>
        <authorList>
            <person name="Zhu Q."/>
        </authorList>
    </citation>
    <scope>NUCLEOTIDE SEQUENCE</scope>
    <source>
        <strain evidence="6">D-6</strain>
    </source>
</reference>
<comment type="cofactor">
    <cofactor evidence="1">
        <name>pantetheine 4'-phosphate</name>
        <dbReference type="ChEBI" id="CHEBI:47942"/>
    </cofactor>
</comment>
<dbReference type="GO" id="GO:0003824">
    <property type="term" value="F:catalytic activity"/>
    <property type="evidence" value="ECO:0007669"/>
    <property type="project" value="InterPro"/>
</dbReference>
<dbReference type="InterPro" id="IPR020845">
    <property type="entry name" value="AMP-binding_CS"/>
</dbReference>
<dbReference type="GO" id="GO:0072330">
    <property type="term" value="P:monocarboxylic acid biosynthetic process"/>
    <property type="evidence" value="ECO:0007669"/>
    <property type="project" value="UniProtKB-ARBA"/>
</dbReference>
<feature type="domain" description="Carrier" evidence="5">
    <location>
        <begin position="546"/>
        <end position="623"/>
    </location>
</feature>
<dbReference type="InterPro" id="IPR029058">
    <property type="entry name" value="AB_hydrolase_fold"/>
</dbReference>
<dbReference type="PROSITE" id="PS50075">
    <property type="entry name" value="CARRIER"/>
    <property type="match status" value="4"/>
</dbReference>
<keyword evidence="2" id="KW-0596">Phosphopantetheine</keyword>
<dbReference type="InterPro" id="IPR001031">
    <property type="entry name" value="Thioesterase"/>
</dbReference>
<accession>A0AAU7URC3</accession>
<feature type="domain" description="Carrier" evidence="5">
    <location>
        <begin position="2663"/>
        <end position="2738"/>
    </location>
</feature>
<dbReference type="NCBIfam" id="TIGR01733">
    <property type="entry name" value="AA-adenyl-dom"/>
    <property type="match status" value="4"/>
</dbReference>
<dbReference type="CDD" id="cd19540">
    <property type="entry name" value="LCL_NRPS-like"/>
    <property type="match status" value="3"/>
</dbReference>
<dbReference type="InterPro" id="IPR010071">
    <property type="entry name" value="AA_adenyl_dom"/>
</dbReference>
<dbReference type="RefSeq" id="WP_350246165.1">
    <property type="nucleotide sequence ID" value="NZ_CP132970.1"/>
</dbReference>
<dbReference type="InterPro" id="IPR020806">
    <property type="entry name" value="PKS_PP-bd"/>
</dbReference>
<dbReference type="FunFam" id="1.10.1200.10:FF:000016">
    <property type="entry name" value="Non-ribosomal peptide synthase"/>
    <property type="match status" value="2"/>
</dbReference>
<dbReference type="Gene3D" id="3.30.559.30">
    <property type="entry name" value="Nonribosomal peptide synthetase, condensation domain"/>
    <property type="match status" value="3"/>
</dbReference>
<dbReference type="InterPro" id="IPR036736">
    <property type="entry name" value="ACP-like_sf"/>
</dbReference>
<dbReference type="FunFam" id="3.30.300.30:FF:000015">
    <property type="entry name" value="Nonribosomal peptide synthase SidD"/>
    <property type="match status" value="1"/>
</dbReference>
<protein>
    <submittedName>
        <fullName evidence="6">Amino acid adenylation domain-containing protein</fullName>
    </submittedName>
</protein>
<dbReference type="Pfam" id="PF13193">
    <property type="entry name" value="AMP-binding_C"/>
    <property type="match status" value="4"/>
</dbReference>
<feature type="domain" description="Carrier" evidence="5">
    <location>
        <begin position="1607"/>
        <end position="1682"/>
    </location>
</feature>
<dbReference type="InterPro" id="IPR009081">
    <property type="entry name" value="PP-bd_ACP"/>
</dbReference>
<keyword evidence="3" id="KW-0597">Phosphoprotein</keyword>
<feature type="region of interest" description="Disordered" evidence="4">
    <location>
        <begin position="1"/>
        <end position="41"/>
    </location>
</feature>
<dbReference type="PROSITE" id="PS00455">
    <property type="entry name" value="AMP_BINDING"/>
    <property type="match status" value="3"/>
</dbReference>
<dbReference type="InterPro" id="IPR000873">
    <property type="entry name" value="AMP-dep_synth/lig_dom"/>
</dbReference>
<dbReference type="Gene3D" id="3.30.300.30">
    <property type="match status" value="4"/>
</dbReference>
<dbReference type="SUPFAM" id="SSF53474">
    <property type="entry name" value="alpha/beta-Hydrolases"/>
    <property type="match status" value="1"/>
</dbReference>
<dbReference type="Pfam" id="PF00501">
    <property type="entry name" value="AMP-binding"/>
    <property type="match status" value="4"/>
</dbReference>
<evidence type="ECO:0000256" key="3">
    <source>
        <dbReference type="ARBA" id="ARBA00022553"/>
    </source>
</evidence>
<proteinExistence type="predicted"/>
<evidence type="ECO:0000256" key="2">
    <source>
        <dbReference type="ARBA" id="ARBA00022450"/>
    </source>
</evidence>
<evidence type="ECO:0000256" key="1">
    <source>
        <dbReference type="ARBA" id="ARBA00001957"/>
    </source>
</evidence>
<dbReference type="KEGG" id="rhox:RBB84_13360"/>
<dbReference type="InterPro" id="IPR023213">
    <property type="entry name" value="CAT-like_dom_sf"/>
</dbReference>
<evidence type="ECO:0000256" key="4">
    <source>
        <dbReference type="SAM" id="MobiDB-lite"/>
    </source>
</evidence>
<dbReference type="GO" id="GO:0005829">
    <property type="term" value="C:cytosol"/>
    <property type="evidence" value="ECO:0007669"/>
    <property type="project" value="TreeGrafter"/>
</dbReference>
<dbReference type="PROSITE" id="PS00012">
    <property type="entry name" value="PHOSPHOPANTETHEINE"/>
    <property type="match status" value="4"/>
</dbReference>
<dbReference type="InterPro" id="IPR001242">
    <property type="entry name" value="Condensation_dom"/>
</dbReference>
<dbReference type="Pfam" id="PF00668">
    <property type="entry name" value="Condensation"/>
    <property type="match status" value="3"/>
</dbReference>
<evidence type="ECO:0000313" key="6">
    <source>
        <dbReference type="EMBL" id="XBW02328.1"/>
    </source>
</evidence>
<dbReference type="Gene3D" id="3.40.50.1820">
    <property type="entry name" value="alpha/beta hydrolase"/>
    <property type="match status" value="1"/>
</dbReference>
<name>A0AAU7URC3_9NOCA</name>